<organism evidence="3 4">
    <name type="scientific">Fundicoccus ignavus</name>
    <dbReference type="NCBI Taxonomy" id="2664442"/>
    <lineage>
        <taxon>Bacteria</taxon>
        <taxon>Bacillati</taxon>
        <taxon>Bacillota</taxon>
        <taxon>Bacilli</taxon>
        <taxon>Lactobacillales</taxon>
        <taxon>Aerococcaceae</taxon>
        <taxon>Fundicoccus</taxon>
    </lineage>
</organism>
<dbReference type="InterPro" id="IPR047650">
    <property type="entry name" value="Transpos_IS110"/>
</dbReference>
<dbReference type="EMBL" id="WJQT01000052">
    <property type="protein sequence ID" value="MRJ48585.1"/>
    <property type="molecule type" value="Genomic_DNA"/>
</dbReference>
<dbReference type="GO" id="GO:0003677">
    <property type="term" value="F:DNA binding"/>
    <property type="evidence" value="ECO:0007669"/>
    <property type="project" value="InterPro"/>
</dbReference>
<dbReference type="Proteomes" id="UP000440066">
    <property type="component" value="Unassembled WGS sequence"/>
</dbReference>
<dbReference type="PANTHER" id="PTHR33055:SF17">
    <property type="entry name" value="THIRD ORF IN TRANSPOSON ISC1491"/>
    <property type="match status" value="1"/>
</dbReference>
<dbReference type="RefSeq" id="WP_153833623.1">
    <property type="nucleotide sequence ID" value="NZ_WJQT01000052.1"/>
</dbReference>
<dbReference type="PANTHER" id="PTHR33055">
    <property type="entry name" value="TRANSPOSASE FOR INSERTION SEQUENCE ELEMENT IS1111A"/>
    <property type="match status" value="1"/>
</dbReference>
<dbReference type="GO" id="GO:0006313">
    <property type="term" value="P:DNA transposition"/>
    <property type="evidence" value="ECO:0007669"/>
    <property type="project" value="InterPro"/>
</dbReference>
<evidence type="ECO:0000259" key="2">
    <source>
        <dbReference type="Pfam" id="PF02371"/>
    </source>
</evidence>
<dbReference type="AlphaFoldDB" id="A0A844CLB3"/>
<dbReference type="InterPro" id="IPR002525">
    <property type="entry name" value="Transp_IS110-like_N"/>
</dbReference>
<proteinExistence type="predicted"/>
<dbReference type="InterPro" id="IPR003346">
    <property type="entry name" value="Transposase_20"/>
</dbReference>
<feature type="domain" description="Transposase IS116/IS110/IS902 C-terminal" evidence="2">
    <location>
        <begin position="274"/>
        <end position="347"/>
    </location>
</feature>
<protein>
    <submittedName>
        <fullName evidence="3">IS110 family transposase</fullName>
    </submittedName>
</protein>
<evidence type="ECO:0000313" key="3">
    <source>
        <dbReference type="EMBL" id="MRJ48585.1"/>
    </source>
</evidence>
<evidence type="ECO:0000259" key="1">
    <source>
        <dbReference type="Pfam" id="PF01548"/>
    </source>
</evidence>
<dbReference type="Pfam" id="PF02371">
    <property type="entry name" value="Transposase_20"/>
    <property type="match status" value="1"/>
</dbReference>
<sequence length="402" mass="46565">MITLDVIALDVSNGRSYVVHYSDNKCLFEGWMIHNQEGLNGLLARAQLCQTVPEIVLEATGVYSRVIERFCQDHHFDYYLLNPLEARKQTDSLRVNKTDKSDAHKLALTHYFMERKKKIGIDKEYQEMTTLSRWYESNEKAIKYARNQLHAFLTLSFPELESYFSSVASEYALEMIQLFPHPDSLLNYSRTKVKNLIYKNTKKNISQTKALLEAESILTIAKDAYPAVDNDSLETFLVIDWASKLQQLVRQKKEIQKKLIDRAQSFKEFYVYTSFSGVGELTAALLIAELGDITRFDNHKQLNAFVGIDIRRFQSGDSPNYDKISKRGNTLARKTLYLVITNMIRSQTSGPNHIVDYYYRAKKQPHAKKHKVVLIGCMDRFLKSIHYLVLHGKLYDYDLSPK</sequence>
<gene>
    <name evidence="3" type="ORF">GF867_13665</name>
</gene>
<evidence type="ECO:0000313" key="4">
    <source>
        <dbReference type="Proteomes" id="UP000440066"/>
    </source>
</evidence>
<dbReference type="GO" id="GO:0004803">
    <property type="term" value="F:transposase activity"/>
    <property type="evidence" value="ECO:0007669"/>
    <property type="project" value="InterPro"/>
</dbReference>
<dbReference type="NCBIfam" id="NF033542">
    <property type="entry name" value="transpos_IS110"/>
    <property type="match status" value="1"/>
</dbReference>
<feature type="domain" description="Transposase IS110-like N-terminal" evidence="1">
    <location>
        <begin position="9"/>
        <end position="158"/>
    </location>
</feature>
<accession>A0A844CLB3</accession>
<name>A0A844CLB3_9LACT</name>
<dbReference type="Pfam" id="PF01548">
    <property type="entry name" value="DEDD_Tnp_IS110"/>
    <property type="match status" value="1"/>
</dbReference>
<reference evidence="3 4" key="1">
    <citation type="submission" date="2019-11" db="EMBL/GenBank/DDBJ databases">
        <title>Characterisation of Fundicoccus ignavus gen. nov. sp. nov., a novel genus of the family Aerococcaceae from bulk tank milk.</title>
        <authorList>
            <person name="Siebert A."/>
            <person name="Huptas C."/>
            <person name="Wenning M."/>
            <person name="Scherer S."/>
            <person name="Doll E.V."/>
        </authorList>
    </citation>
    <scope>NUCLEOTIDE SEQUENCE [LARGE SCALE GENOMIC DNA]</scope>
    <source>
        <strain evidence="3 4">DSM 109652</strain>
    </source>
</reference>
<comment type="caution">
    <text evidence="3">The sequence shown here is derived from an EMBL/GenBank/DDBJ whole genome shotgun (WGS) entry which is preliminary data.</text>
</comment>